<dbReference type="Proteomes" id="UP000011761">
    <property type="component" value="Unassembled WGS sequence"/>
</dbReference>
<accession>M2MPT7</accession>
<gene>
    <name evidence="2" type="ORF">BAUCODRAFT_380118</name>
</gene>
<dbReference type="AlphaFoldDB" id="M2MPT7"/>
<proteinExistence type="predicted"/>
<reference evidence="2 3" key="1">
    <citation type="journal article" date="2012" name="PLoS Pathog.">
        <title>Diverse lifestyles and strategies of plant pathogenesis encoded in the genomes of eighteen Dothideomycetes fungi.</title>
        <authorList>
            <person name="Ohm R.A."/>
            <person name="Feau N."/>
            <person name="Henrissat B."/>
            <person name="Schoch C.L."/>
            <person name="Horwitz B.A."/>
            <person name="Barry K.W."/>
            <person name="Condon B.J."/>
            <person name="Copeland A.C."/>
            <person name="Dhillon B."/>
            <person name="Glaser F."/>
            <person name="Hesse C.N."/>
            <person name="Kosti I."/>
            <person name="LaButti K."/>
            <person name="Lindquist E.A."/>
            <person name="Lucas S."/>
            <person name="Salamov A.A."/>
            <person name="Bradshaw R.E."/>
            <person name="Ciuffetti L."/>
            <person name="Hamelin R.C."/>
            <person name="Kema G.H.J."/>
            <person name="Lawrence C."/>
            <person name="Scott J.A."/>
            <person name="Spatafora J.W."/>
            <person name="Turgeon B.G."/>
            <person name="de Wit P.J.G.M."/>
            <person name="Zhong S."/>
            <person name="Goodwin S.B."/>
            <person name="Grigoriev I.V."/>
        </authorList>
    </citation>
    <scope>NUCLEOTIDE SEQUENCE [LARGE SCALE GENOMIC DNA]</scope>
    <source>
        <strain evidence="2 3">UAMH 10762</strain>
    </source>
</reference>
<feature type="compositionally biased region" description="Basic and acidic residues" evidence="1">
    <location>
        <begin position="92"/>
        <end position="108"/>
    </location>
</feature>
<dbReference type="HOGENOM" id="CLU_2196441_0_0_1"/>
<dbReference type="KEGG" id="bcom:BAUCODRAFT_380118"/>
<dbReference type="EMBL" id="KB445552">
    <property type="protein sequence ID" value="EMC98776.1"/>
    <property type="molecule type" value="Genomic_DNA"/>
</dbReference>
<sequence>MKIYEVPRHLTRWWNFRYTRRPTLRLHPDLHALSCAQRGLRAVQKKFGNCLLNGRMGTCLERTLVVPAAKIRRGCSMNPPPKCSNPQRCIQSHREPEPEVRLRPESSY</sequence>
<dbReference type="RefSeq" id="XP_007673929.1">
    <property type="nucleotide sequence ID" value="XM_007675739.1"/>
</dbReference>
<protein>
    <submittedName>
        <fullName evidence="2">Uncharacterized protein</fullName>
    </submittedName>
</protein>
<evidence type="ECO:0000313" key="3">
    <source>
        <dbReference type="Proteomes" id="UP000011761"/>
    </source>
</evidence>
<organism evidence="2 3">
    <name type="scientific">Baudoinia panamericana (strain UAMH 10762)</name>
    <name type="common">Angels' share fungus</name>
    <name type="synonym">Baudoinia compniacensis (strain UAMH 10762)</name>
    <dbReference type="NCBI Taxonomy" id="717646"/>
    <lineage>
        <taxon>Eukaryota</taxon>
        <taxon>Fungi</taxon>
        <taxon>Dikarya</taxon>
        <taxon>Ascomycota</taxon>
        <taxon>Pezizomycotina</taxon>
        <taxon>Dothideomycetes</taxon>
        <taxon>Dothideomycetidae</taxon>
        <taxon>Mycosphaerellales</taxon>
        <taxon>Teratosphaeriaceae</taxon>
        <taxon>Baudoinia</taxon>
    </lineage>
</organism>
<evidence type="ECO:0000313" key="2">
    <source>
        <dbReference type="EMBL" id="EMC98776.1"/>
    </source>
</evidence>
<name>M2MPT7_BAUPA</name>
<keyword evidence="3" id="KW-1185">Reference proteome</keyword>
<feature type="region of interest" description="Disordered" evidence="1">
    <location>
        <begin position="78"/>
        <end position="108"/>
    </location>
</feature>
<evidence type="ECO:0000256" key="1">
    <source>
        <dbReference type="SAM" id="MobiDB-lite"/>
    </source>
</evidence>
<dbReference type="GeneID" id="19113409"/>